<name>A0A2U2XG88_9FLAO</name>
<proteinExistence type="inferred from homology"/>
<comment type="similarity">
    <text evidence="2">Belongs to the YbaB/EbfC family.</text>
</comment>
<comment type="function">
    <text evidence="2">Binds to DNA and alters its conformation. May be involved in regulation of gene expression, nucleoid organization and DNA protection.</text>
</comment>
<dbReference type="Gene3D" id="3.30.1310.10">
    <property type="entry name" value="Nucleoid-associated protein YbaB-like domain"/>
    <property type="match status" value="1"/>
</dbReference>
<evidence type="ECO:0000313" key="3">
    <source>
        <dbReference type="EMBL" id="PWH86804.1"/>
    </source>
</evidence>
<sequence>MFGKDMMAKLQKMQEQAQLSKEKLDTIIVRGEAGGNLIEVEMNGNRKLTKLSINTSLDQMEKEDLEDLLSVALNRAIQAADAANEKEMANSAKGLIPGM</sequence>
<dbReference type="NCBIfam" id="TIGR00103">
    <property type="entry name" value="DNA_YbaB_EbfC"/>
    <property type="match status" value="1"/>
</dbReference>
<dbReference type="OrthoDB" id="1149219at2"/>
<reference evidence="3 4" key="2">
    <citation type="submission" date="2018-05" db="EMBL/GenBank/DDBJ databases">
        <authorList>
            <person name="Lanie J.A."/>
            <person name="Ng W.-L."/>
            <person name="Kazmierczak K.M."/>
            <person name="Andrzejewski T.M."/>
            <person name="Davidsen T.M."/>
            <person name="Wayne K.J."/>
            <person name="Tettelin H."/>
            <person name="Glass J.I."/>
            <person name="Rusch D."/>
            <person name="Podicherti R."/>
            <person name="Tsui H.-C.T."/>
            <person name="Winkler M.E."/>
        </authorList>
    </citation>
    <scope>NUCLEOTIDE SEQUENCE [LARGE SCALE GENOMIC DNA]</scope>
    <source>
        <strain evidence="3 4">C305</strain>
    </source>
</reference>
<evidence type="ECO:0000256" key="2">
    <source>
        <dbReference type="HAMAP-Rule" id="MF_00274"/>
    </source>
</evidence>
<dbReference type="EMBL" id="QFRJ01000001">
    <property type="protein sequence ID" value="PWH86804.1"/>
    <property type="molecule type" value="Genomic_DNA"/>
</dbReference>
<gene>
    <name evidence="3" type="ORF">DIT68_00650</name>
</gene>
<dbReference type="PIRSF" id="PIRSF004555">
    <property type="entry name" value="UCP004555"/>
    <property type="match status" value="1"/>
</dbReference>
<dbReference type="GO" id="GO:0005829">
    <property type="term" value="C:cytosol"/>
    <property type="evidence" value="ECO:0007669"/>
    <property type="project" value="TreeGrafter"/>
</dbReference>
<dbReference type="Pfam" id="PF02575">
    <property type="entry name" value="YbaB_DNA_bd"/>
    <property type="match status" value="1"/>
</dbReference>
<dbReference type="RefSeq" id="WP_109357884.1">
    <property type="nucleotide sequence ID" value="NZ_QFRJ01000001.1"/>
</dbReference>
<comment type="subunit">
    <text evidence="2">Homodimer.</text>
</comment>
<evidence type="ECO:0000313" key="4">
    <source>
        <dbReference type="Proteomes" id="UP000245370"/>
    </source>
</evidence>
<dbReference type="AlphaFoldDB" id="A0A2U2XG88"/>
<keyword evidence="2" id="KW-0963">Cytoplasm</keyword>
<organism evidence="3 4">
    <name type="scientific">Brumimicrobium oceani</name>
    <dbReference type="NCBI Taxonomy" id="2100725"/>
    <lineage>
        <taxon>Bacteria</taxon>
        <taxon>Pseudomonadati</taxon>
        <taxon>Bacteroidota</taxon>
        <taxon>Flavobacteriia</taxon>
        <taxon>Flavobacteriales</taxon>
        <taxon>Crocinitomicaceae</taxon>
        <taxon>Brumimicrobium</taxon>
    </lineage>
</organism>
<dbReference type="PANTHER" id="PTHR33449">
    <property type="entry name" value="NUCLEOID-ASSOCIATED PROTEIN YBAB"/>
    <property type="match status" value="1"/>
</dbReference>
<accession>A0A2U2XG88</accession>
<dbReference type="HAMAP" id="MF_00274">
    <property type="entry name" value="DNA_YbaB_EbfC"/>
    <property type="match status" value="1"/>
</dbReference>
<dbReference type="PANTHER" id="PTHR33449:SF1">
    <property type="entry name" value="NUCLEOID-ASSOCIATED PROTEIN YBAB"/>
    <property type="match status" value="1"/>
</dbReference>
<keyword evidence="4" id="KW-1185">Reference proteome</keyword>
<dbReference type="InterPro" id="IPR036894">
    <property type="entry name" value="YbaB-like_sf"/>
</dbReference>
<dbReference type="GO" id="GO:0043590">
    <property type="term" value="C:bacterial nucleoid"/>
    <property type="evidence" value="ECO:0007669"/>
    <property type="project" value="UniProtKB-UniRule"/>
</dbReference>
<dbReference type="InterPro" id="IPR004401">
    <property type="entry name" value="YbaB/EbfC"/>
</dbReference>
<dbReference type="SUPFAM" id="SSF82607">
    <property type="entry name" value="YbaB-like"/>
    <property type="match status" value="1"/>
</dbReference>
<reference evidence="3 4" key="1">
    <citation type="submission" date="2018-05" db="EMBL/GenBank/DDBJ databases">
        <title>Brumimicrobium oceani sp. nov., isolated from coastal sediment.</title>
        <authorList>
            <person name="Kou Y."/>
        </authorList>
    </citation>
    <scope>NUCLEOTIDE SEQUENCE [LARGE SCALE GENOMIC DNA]</scope>
    <source>
        <strain evidence="3 4">C305</strain>
    </source>
</reference>
<keyword evidence="1 2" id="KW-0238">DNA-binding</keyword>
<protein>
    <recommendedName>
        <fullName evidence="2">Nucleoid-associated protein DIT68_00650</fullName>
    </recommendedName>
</protein>
<comment type="subcellular location">
    <subcellularLocation>
        <location evidence="2">Cytoplasm</location>
        <location evidence="2">Nucleoid</location>
    </subcellularLocation>
</comment>
<dbReference type="GO" id="GO:0003677">
    <property type="term" value="F:DNA binding"/>
    <property type="evidence" value="ECO:0007669"/>
    <property type="project" value="UniProtKB-UniRule"/>
</dbReference>
<dbReference type="Proteomes" id="UP000245370">
    <property type="component" value="Unassembled WGS sequence"/>
</dbReference>
<evidence type="ECO:0000256" key="1">
    <source>
        <dbReference type="ARBA" id="ARBA00023125"/>
    </source>
</evidence>
<comment type="caution">
    <text evidence="3">The sequence shown here is derived from an EMBL/GenBank/DDBJ whole genome shotgun (WGS) entry which is preliminary data.</text>
</comment>